<evidence type="ECO:0000313" key="3">
    <source>
        <dbReference type="Proteomes" id="UP000193411"/>
    </source>
</evidence>
<name>A0A1Y2HJC8_9FUNG</name>
<dbReference type="Proteomes" id="UP000193411">
    <property type="component" value="Unassembled WGS sequence"/>
</dbReference>
<comment type="caution">
    <text evidence="2">The sequence shown here is derived from an EMBL/GenBank/DDBJ whole genome shotgun (WGS) entry which is preliminary data.</text>
</comment>
<dbReference type="EMBL" id="MCFL01000033">
    <property type="protein sequence ID" value="ORZ33803.1"/>
    <property type="molecule type" value="Genomic_DNA"/>
</dbReference>
<organism evidence="2 3">
    <name type="scientific">Catenaria anguillulae PL171</name>
    <dbReference type="NCBI Taxonomy" id="765915"/>
    <lineage>
        <taxon>Eukaryota</taxon>
        <taxon>Fungi</taxon>
        <taxon>Fungi incertae sedis</taxon>
        <taxon>Blastocladiomycota</taxon>
        <taxon>Blastocladiomycetes</taxon>
        <taxon>Blastocladiales</taxon>
        <taxon>Catenariaceae</taxon>
        <taxon>Catenaria</taxon>
    </lineage>
</organism>
<dbReference type="AlphaFoldDB" id="A0A1Y2HJC8"/>
<proteinExistence type="predicted"/>
<feature type="domain" description="PH" evidence="1">
    <location>
        <begin position="115"/>
        <end position="149"/>
    </location>
</feature>
<evidence type="ECO:0000259" key="1">
    <source>
        <dbReference type="PROSITE" id="PS50003"/>
    </source>
</evidence>
<dbReference type="SUPFAM" id="SSF50729">
    <property type="entry name" value="PH domain-like"/>
    <property type="match status" value="1"/>
</dbReference>
<evidence type="ECO:0000313" key="2">
    <source>
        <dbReference type="EMBL" id="ORZ33803.1"/>
    </source>
</evidence>
<gene>
    <name evidence="2" type="ORF">BCR44DRAFT_1191066</name>
</gene>
<dbReference type="PROSITE" id="PS50003">
    <property type="entry name" value="PH_DOMAIN"/>
    <property type="match status" value="1"/>
</dbReference>
<dbReference type="InterPro" id="IPR001849">
    <property type="entry name" value="PH_domain"/>
</dbReference>
<keyword evidence="3" id="KW-1185">Reference proteome</keyword>
<sequence length="189" mass="20083">MWPCKINSHPLDTFTSSAWRDRETVGGGAGVQSPIASTIDACVRTSDLAMKRAGAIFAVWEKVKLSLVMSGTTPTLLVATKREQQGGHGRFFTDNVSACPIPVGVKDSQGGSSDTFLLTLGSSAGTFIVQAESEMVAHRWIHSIQQAFSKSMSSGGGQIQCTTAGRVGQACICLKAHSKSNFERWGGRC</sequence>
<protein>
    <recommendedName>
        <fullName evidence="1">PH domain-containing protein</fullName>
    </recommendedName>
</protein>
<reference evidence="2 3" key="1">
    <citation type="submission" date="2016-07" db="EMBL/GenBank/DDBJ databases">
        <title>Pervasive Adenine N6-methylation of Active Genes in Fungi.</title>
        <authorList>
            <consortium name="DOE Joint Genome Institute"/>
            <person name="Mondo S.J."/>
            <person name="Dannebaum R.O."/>
            <person name="Kuo R.C."/>
            <person name="Labutti K."/>
            <person name="Haridas S."/>
            <person name="Kuo A."/>
            <person name="Salamov A."/>
            <person name="Ahrendt S.R."/>
            <person name="Lipzen A."/>
            <person name="Sullivan W."/>
            <person name="Andreopoulos W.B."/>
            <person name="Clum A."/>
            <person name="Lindquist E."/>
            <person name="Daum C."/>
            <person name="Ramamoorthy G.K."/>
            <person name="Gryganskyi A."/>
            <person name="Culley D."/>
            <person name="Magnuson J.K."/>
            <person name="James T.Y."/>
            <person name="O'Malley M.A."/>
            <person name="Stajich J.E."/>
            <person name="Spatafora J.W."/>
            <person name="Visel A."/>
            <person name="Grigoriev I.V."/>
        </authorList>
    </citation>
    <scope>NUCLEOTIDE SEQUENCE [LARGE SCALE GENOMIC DNA]</scope>
    <source>
        <strain evidence="2 3">PL171</strain>
    </source>
</reference>
<accession>A0A1Y2HJC8</accession>